<evidence type="ECO:0000313" key="11">
    <source>
        <dbReference type="EMBL" id="ROR28176.1"/>
    </source>
</evidence>
<gene>
    <name evidence="11" type="ORF">EDD66_105115</name>
</gene>
<keyword evidence="3 9" id="KW-0031">Aminopeptidase</keyword>
<keyword evidence="5 9" id="KW-0479">Metal-binding</keyword>
<dbReference type="Gene3D" id="2.30.250.10">
    <property type="entry name" value="Aminopeptidase i, Domain 2"/>
    <property type="match status" value="1"/>
</dbReference>
<dbReference type="InterPro" id="IPR001948">
    <property type="entry name" value="Peptidase_M18"/>
</dbReference>
<name>A0A3N1XNE8_9FIRM</name>
<keyword evidence="8 9" id="KW-0482">Metalloprotease</keyword>
<dbReference type="SUPFAM" id="SSF53187">
    <property type="entry name" value="Zn-dependent exopeptidases"/>
    <property type="match status" value="1"/>
</dbReference>
<dbReference type="GO" id="GO:0004177">
    <property type="term" value="F:aminopeptidase activity"/>
    <property type="evidence" value="ECO:0007669"/>
    <property type="project" value="UniProtKB-KW"/>
</dbReference>
<dbReference type="RefSeq" id="WP_123609357.1">
    <property type="nucleotide sequence ID" value="NZ_RJVG01000005.1"/>
</dbReference>
<comment type="caution">
    <text evidence="11">The sequence shown here is derived from an EMBL/GenBank/DDBJ whole genome shotgun (WGS) entry which is preliminary data.</text>
</comment>
<evidence type="ECO:0000256" key="1">
    <source>
        <dbReference type="ARBA" id="ARBA00001947"/>
    </source>
</evidence>
<evidence type="ECO:0000313" key="12">
    <source>
        <dbReference type="Proteomes" id="UP000273083"/>
    </source>
</evidence>
<keyword evidence="4 9" id="KW-0645">Protease</keyword>
<keyword evidence="6 9" id="KW-0378">Hydrolase</keyword>
<accession>A0A3N1XNE8</accession>
<evidence type="ECO:0000256" key="10">
    <source>
        <dbReference type="RuleBase" id="RU004387"/>
    </source>
</evidence>
<dbReference type="EMBL" id="RJVG01000005">
    <property type="protein sequence ID" value="ROR28176.1"/>
    <property type="molecule type" value="Genomic_DNA"/>
</dbReference>
<evidence type="ECO:0000256" key="3">
    <source>
        <dbReference type="ARBA" id="ARBA00022438"/>
    </source>
</evidence>
<keyword evidence="12" id="KW-1185">Reference proteome</keyword>
<proteinExistence type="inferred from homology"/>
<dbReference type="AlphaFoldDB" id="A0A3N1XNE8"/>
<dbReference type="NCBIfam" id="NF002759">
    <property type="entry name" value="PRK02813.1"/>
    <property type="match status" value="1"/>
</dbReference>
<dbReference type="CDD" id="cd05658">
    <property type="entry name" value="M18_DAP"/>
    <property type="match status" value="1"/>
</dbReference>
<dbReference type="SUPFAM" id="SSF101821">
    <property type="entry name" value="Aminopeptidase/glucanase lid domain"/>
    <property type="match status" value="1"/>
</dbReference>
<evidence type="ECO:0000256" key="7">
    <source>
        <dbReference type="ARBA" id="ARBA00022833"/>
    </source>
</evidence>
<dbReference type="Gene3D" id="3.40.630.10">
    <property type="entry name" value="Zn peptidases"/>
    <property type="match status" value="1"/>
</dbReference>
<dbReference type="EC" id="3.4.11.-" evidence="10"/>
<dbReference type="GO" id="GO:0005737">
    <property type="term" value="C:cytoplasm"/>
    <property type="evidence" value="ECO:0007669"/>
    <property type="project" value="UniProtKB-ARBA"/>
</dbReference>
<dbReference type="GO" id="GO:0008270">
    <property type="term" value="F:zinc ion binding"/>
    <property type="evidence" value="ECO:0007669"/>
    <property type="project" value="InterPro"/>
</dbReference>
<dbReference type="PANTHER" id="PTHR28570:SF3">
    <property type="entry name" value="ASPARTYL AMINOPEPTIDASE"/>
    <property type="match status" value="1"/>
</dbReference>
<dbReference type="Proteomes" id="UP000273083">
    <property type="component" value="Unassembled WGS sequence"/>
</dbReference>
<evidence type="ECO:0000256" key="5">
    <source>
        <dbReference type="ARBA" id="ARBA00022723"/>
    </source>
</evidence>
<dbReference type="Pfam" id="PF02127">
    <property type="entry name" value="Peptidase_M18"/>
    <property type="match status" value="1"/>
</dbReference>
<evidence type="ECO:0000256" key="6">
    <source>
        <dbReference type="ARBA" id="ARBA00022801"/>
    </source>
</evidence>
<comment type="cofactor">
    <cofactor evidence="1 10">
        <name>Zn(2+)</name>
        <dbReference type="ChEBI" id="CHEBI:29105"/>
    </cofactor>
</comment>
<dbReference type="GO" id="GO:0008237">
    <property type="term" value="F:metallopeptidase activity"/>
    <property type="evidence" value="ECO:0007669"/>
    <property type="project" value="UniProtKB-KW"/>
</dbReference>
<keyword evidence="7 9" id="KW-0862">Zinc</keyword>
<dbReference type="InterPro" id="IPR023358">
    <property type="entry name" value="Peptidase_M18_dom2"/>
</dbReference>
<dbReference type="PANTHER" id="PTHR28570">
    <property type="entry name" value="ASPARTYL AMINOPEPTIDASE"/>
    <property type="match status" value="1"/>
</dbReference>
<comment type="similarity">
    <text evidence="2 9">Belongs to the peptidase M18 family.</text>
</comment>
<dbReference type="OrthoDB" id="9764268at2"/>
<evidence type="ECO:0000256" key="2">
    <source>
        <dbReference type="ARBA" id="ARBA00008290"/>
    </source>
</evidence>
<dbReference type="PRINTS" id="PR00932">
    <property type="entry name" value="AMINO1PTASE"/>
</dbReference>
<organism evidence="11 12">
    <name type="scientific">Mobilisporobacter senegalensis</name>
    <dbReference type="NCBI Taxonomy" id="1329262"/>
    <lineage>
        <taxon>Bacteria</taxon>
        <taxon>Bacillati</taxon>
        <taxon>Bacillota</taxon>
        <taxon>Clostridia</taxon>
        <taxon>Lachnospirales</taxon>
        <taxon>Lachnospiraceae</taxon>
        <taxon>Mobilisporobacter</taxon>
    </lineage>
</organism>
<evidence type="ECO:0000256" key="4">
    <source>
        <dbReference type="ARBA" id="ARBA00022670"/>
    </source>
</evidence>
<reference evidence="11 12" key="1">
    <citation type="submission" date="2018-11" db="EMBL/GenBank/DDBJ databases">
        <title>Genomic Encyclopedia of Type Strains, Phase IV (KMG-IV): sequencing the most valuable type-strain genomes for metagenomic binning, comparative biology and taxonomic classification.</title>
        <authorList>
            <person name="Goeker M."/>
        </authorList>
    </citation>
    <scope>NUCLEOTIDE SEQUENCE [LARGE SCALE GENOMIC DNA]</scope>
    <source>
        <strain evidence="11 12">DSM 26537</strain>
    </source>
</reference>
<evidence type="ECO:0000256" key="9">
    <source>
        <dbReference type="RuleBase" id="RU004386"/>
    </source>
</evidence>
<protein>
    <recommendedName>
        <fullName evidence="10">M18 family aminopeptidase</fullName>
        <ecNumber evidence="10">3.4.11.-</ecNumber>
    </recommendedName>
</protein>
<evidence type="ECO:0000256" key="8">
    <source>
        <dbReference type="ARBA" id="ARBA00023049"/>
    </source>
</evidence>
<dbReference type="GO" id="GO:0006508">
    <property type="term" value="P:proteolysis"/>
    <property type="evidence" value="ECO:0007669"/>
    <property type="project" value="UniProtKB-KW"/>
</dbReference>
<sequence length="430" mass="47890">MEYKNNPYDLIHFINDATSPFHVVEKSISLLEEAGFEKIDVTKKWALKKGKSYYTAPYGSVLFAFTIPDDLENSNFRIAAAHTDHPCLRIKPIAEICEGDYLKVDTGIYGGPILNTWLDRPLSIAGKVSLKSDDIFHPGTKLVDFKRPILTIPNLAIHFDNTINKGVELNKQTDMLPLAGMMGENICKKDYFIKFLAKEIDADPEDILDFDLFIYNAEPGQIIGMNGDFISCPRLDNLTSVFSCINGIINSHRTTGINIIALFDNEEVGSLTKQGADSNLLTIILEKIYHSFAFEQSAFYESIMRSFLLSVDVGHCLHPNKPEKNDPVNKNVLNGGFVIKIDLNQKYAFDTEAIAVIQQICIANNIEYQKFINRSDIVGGSTLGAMVSSKLPMNTVDVGVPLLAMHSARELMGSKDQESLNSLIKAFFMA</sequence>